<evidence type="ECO:0000256" key="2">
    <source>
        <dbReference type="SAM" id="Phobius"/>
    </source>
</evidence>
<evidence type="ECO:0000313" key="4">
    <source>
        <dbReference type="EMBL" id="TMQ65041.1"/>
    </source>
</evidence>
<evidence type="ECO:0000313" key="5">
    <source>
        <dbReference type="Proteomes" id="UP000317691"/>
    </source>
</evidence>
<feature type="compositionally biased region" description="Polar residues" evidence="1">
    <location>
        <begin position="73"/>
        <end position="89"/>
    </location>
</feature>
<keyword evidence="2" id="KW-0812">Transmembrane</keyword>
<feature type="signal peptide" evidence="3">
    <location>
        <begin position="1"/>
        <end position="23"/>
    </location>
</feature>
<keyword evidence="2" id="KW-1133">Transmembrane helix</keyword>
<protein>
    <submittedName>
        <fullName evidence="4">Uncharacterized protein</fullName>
    </submittedName>
</protein>
<accession>A0A538TN36</accession>
<sequence length="167" mass="16982">MRRRAAWRLLQLLLVFAVAVAYGARNGGGARASTSGVVAKADSTTARQDSTVARSDSAAARTDSTTARPGSTAARSDSVSTIPSDSTSIVPADSSGAGTTFKPKGSSVLPDTLQFLPPPGSKAAGEPKTGEAAAKPKEKGSLFGLTPIAILLGIAVLNYFIIRAVTH</sequence>
<feature type="chain" id="PRO_5022192289" evidence="3">
    <location>
        <begin position="24"/>
        <end position="167"/>
    </location>
</feature>
<reference evidence="4 5" key="1">
    <citation type="journal article" date="2019" name="Nat. Microbiol.">
        <title>Mediterranean grassland soil C-N compound turnover is dependent on rainfall and depth, and is mediated by genomically divergent microorganisms.</title>
        <authorList>
            <person name="Diamond S."/>
            <person name="Andeer P.F."/>
            <person name="Li Z."/>
            <person name="Crits-Christoph A."/>
            <person name="Burstein D."/>
            <person name="Anantharaman K."/>
            <person name="Lane K.R."/>
            <person name="Thomas B.C."/>
            <person name="Pan C."/>
            <person name="Northen T.R."/>
            <person name="Banfield J.F."/>
        </authorList>
    </citation>
    <scope>NUCLEOTIDE SEQUENCE [LARGE SCALE GENOMIC DNA]</scope>
    <source>
        <strain evidence="4">WS_9</strain>
    </source>
</reference>
<name>A0A538TN36_UNCEI</name>
<keyword evidence="3" id="KW-0732">Signal</keyword>
<feature type="region of interest" description="Disordered" evidence="1">
    <location>
        <begin position="28"/>
        <end position="136"/>
    </location>
</feature>
<dbReference type="AlphaFoldDB" id="A0A538TN36"/>
<feature type="compositionally biased region" description="Low complexity" evidence="1">
    <location>
        <begin position="49"/>
        <end position="68"/>
    </location>
</feature>
<dbReference type="Proteomes" id="UP000317691">
    <property type="component" value="Unassembled WGS sequence"/>
</dbReference>
<dbReference type="EMBL" id="VBOZ01000015">
    <property type="protein sequence ID" value="TMQ65041.1"/>
    <property type="molecule type" value="Genomic_DNA"/>
</dbReference>
<comment type="caution">
    <text evidence="4">The sequence shown here is derived from an EMBL/GenBank/DDBJ whole genome shotgun (WGS) entry which is preliminary data.</text>
</comment>
<organism evidence="4 5">
    <name type="scientific">Eiseniibacteriota bacterium</name>
    <dbReference type="NCBI Taxonomy" id="2212470"/>
    <lineage>
        <taxon>Bacteria</taxon>
        <taxon>Candidatus Eiseniibacteriota</taxon>
    </lineage>
</organism>
<feature type="transmembrane region" description="Helical" evidence="2">
    <location>
        <begin position="142"/>
        <end position="162"/>
    </location>
</feature>
<evidence type="ECO:0000256" key="1">
    <source>
        <dbReference type="SAM" id="MobiDB-lite"/>
    </source>
</evidence>
<gene>
    <name evidence="4" type="ORF">E6K79_05975</name>
</gene>
<keyword evidence="2" id="KW-0472">Membrane</keyword>
<evidence type="ECO:0000256" key="3">
    <source>
        <dbReference type="SAM" id="SignalP"/>
    </source>
</evidence>
<proteinExistence type="predicted"/>